<dbReference type="OrthoDB" id="8450151at2"/>
<evidence type="ECO:0008006" key="4">
    <source>
        <dbReference type="Google" id="ProtNLM"/>
    </source>
</evidence>
<evidence type="ECO:0000256" key="1">
    <source>
        <dbReference type="SAM" id="SignalP"/>
    </source>
</evidence>
<protein>
    <recommendedName>
        <fullName evidence="4">Secreted protein</fullName>
    </recommendedName>
</protein>
<dbReference type="Proteomes" id="UP000199071">
    <property type="component" value="Unassembled WGS sequence"/>
</dbReference>
<dbReference type="EMBL" id="FMXQ01000004">
    <property type="protein sequence ID" value="SDB30876.1"/>
    <property type="molecule type" value="Genomic_DNA"/>
</dbReference>
<name>A0A1G6CDC6_9HYPH</name>
<organism evidence="2 3">
    <name type="scientific">Bauldia litoralis</name>
    <dbReference type="NCBI Taxonomy" id="665467"/>
    <lineage>
        <taxon>Bacteria</taxon>
        <taxon>Pseudomonadati</taxon>
        <taxon>Pseudomonadota</taxon>
        <taxon>Alphaproteobacteria</taxon>
        <taxon>Hyphomicrobiales</taxon>
        <taxon>Kaistiaceae</taxon>
        <taxon>Bauldia</taxon>
    </lineage>
</organism>
<proteinExistence type="predicted"/>
<feature type="chain" id="PRO_5011712187" description="Secreted protein" evidence="1">
    <location>
        <begin position="28"/>
        <end position="108"/>
    </location>
</feature>
<accession>A0A1G6CDC6</accession>
<evidence type="ECO:0000313" key="2">
    <source>
        <dbReference type="EMBL" id="SDB30876.1"/>
    </source>
</evidence>
<dbReference type="RefSeq" id="WP_090876607.1">
    <property type="nucleotide sequence ID" value="NZ_FMXQ01000004.1"/>
</dbReference>
<dbReference type="STRING" id="665467.SAMN02982931_02346"/>
<gene>
    <name evidence="2" type="ORF">SAMN02982931_02346</name>
</gene>
<evidence type="ECO:0000313" key="3">
    <source>
        <dbReference type="Proteomes" id="UP000199071"/>
    </source>
</evidence>
<dbReference type="AlphaFoldDB" id="A0A1G6CDC6"/>
<feature type="signal peptide" evidence="1">
    <location>
        <begin position="1"/>
        <end position="27"/>
    </location>
</feature>
<keyword evidence="1" id="KW-0732">Signal</keyword>
<reference evidence="2 3" key="1">
    <citation type="submission" date="2016-10" db="EMBL/GenBank/DDBJ databases">
        <authorList>
            <person name="de Groot N.N."/>
        </authorList>
    </citation>
    <scope>NUCLEOTIDE SEQUENCE [LARGE SCALE GENOMIC DNA]</scope>
    <source>
        <strain evidence="2 3">ATCC 35022</strain>
    </source>
</reference>
<keyword evidence="3" id="KW-1185">Reference proteome</keyword>
<sequence length="108" mass="12169">MSVRIALPVLVLTAFVGLVAGTVTASAAPPPRVEGLYCTRALKASAPANTFWWAVFQGERKGFFGGRETTRQLRCFRSQADCKAWLYWVQSDWPDLNQLRRCKRGFPF</sequence>